<feature type="transmembrane region" description="Helical" evidence="1">
    <location>
        <begin position="127"/>
        <end position="148"/>
    </location>
</feature>
<organism evidence="2 3">
    <name type="scientific">Pseudorhizobium flavum</name>
    <dbReference type="NCBI Taxonomy" id="1335061"/>
    <lineage>
        <taxon>Bacteria</taxon>
        <taxon>Pseudomonadati</taxon>
        <taxon>Pseudomonadota</taxon>
        <taxon>Alphaproteobacteria</taxon>
        <taxon>Hyphomicrobiales</taxon>
        <taxon>Rhizobiaceae</taxon>
        <taxon>Rhizobium/Agrobacterium group</taxon>
        <taxon>Pseudorhizobium</taxon>
    </lineage>
</organism>
<name>A0A7X0DDJ1_9HYPH</name>
<accession>A0A7X0DDJ1</accession>
<evidence type="ECO:0000313" key="3">
    <source>
        <dbReference type="Proteomes" id="UP000535501"/>
    </source>
</evidence>
<gene>
    <name evidence="2" type="ORF">HNQ75_002737</name>
</gene>
<reference evidence="2 3" key="1">
    <citation type="submission" date="2020-08" db="EMBL/GenBank/DDBJ databases">
        <title>Genomic Encyclopedia of Type Strains, Phase IV (KMG-IV): sequencing the most valuable type-strain genomes for metagenomic binning, comparative biology and taxonomic classification.</title>
        <authorList>
            <person name="Goeker M."/>
        </authorList>
    </citation>
    <scope>NUCLEOTIDE SEQUENCE [LARGE SCALE GENOMIC DNA]</scope>
    <source>
        <strain evidence="2 3">DSM 102134</strain>
    </source>
</reference>
<evidence type="ECO:0000313" key="2">
    <source>
        <dbReference type="EMBL" id="MBB6180755.1"/>
    </source>
</evidence>
<proteinExistence type="predicted"/>
<feature type="transmembrane region" description="Helical" evidence="1">
    <location>
        <begin position="154"/>
        <end position="176"/>
    </location>
</feature>
<dbReference type="PANTHER" id="PTHR41386:SF1">
    <property type="entry name" value="MEMBRANE PROTEIN"/>
    <property type="match status" value="1"/>
</dbReference>
<dbReference type="Pfam" id="PF06210">
    <property type="entry name" value="DUF1003"/>
    <property type="match status" value="1"/>
</dbReference>
<dbReference type="RefSeq" id="WP_328803339.1">
    <property type="nucleotide sequence ID" value="NZ_JACHEJ010000006.1"/>
</dbReference>
<comment type="caution">
    <text evidence="2">The sequence shown here is derived from an EMBL/GenBank/DDBJ whole genome shotgun (WGS) entry which is preliminary data.</text>
</comment>
<keyword evidence="3" id="KW-1185">Reference proteome</keyword>
<sequence length="243" mass="27941">MLNEQEKMDAKTAHCAVCGRNLPLRQMHEIHELRPALQAMIAEQVGDIDDQSLICERDLSRYRRLYVEKLLNDERGELSELDRRVLDSFVTGGSTVQSSADLVLEPPRSFGERAADAVASFGGSWSFILLFCAVLLLWMSVNISGLFAEPFDPYPFILLNLVLSCVAALQAPIIMMSQKRQEAKDRQRAESDYMVNLRAELEIRQLHEKIDHQMAKQWERLTELQQIQIELLERNDPWQGERN</sequence>
<evidence type="ECO:0000256" key="1">
    <source>
        <dbReference type="SAM" id="Phobius"/>
    </source>
</evidence>
<dbReference type="InterPro" id="IPR010406">
    <property type="entry name" value="DUF1003"/>
</dbReference>
<protein>
    <submittedName>
        <fullName evidence="2">Putative membrane protein</fullName>
    </submittedName>
</protein>
<dbReference type="AlphaFoldDB" id="A0A7X0DDJ1"/>
<keyword evidence="1" id="KW-1133">Transmembrane helix</keyword>
<keyword evidence="1" id="KW-0812">Transmembrane</keyword>
<dbReference type="Proteomes" id="UP000535501">
    <property type="component" value="Unassembled WGS sequence"/>
</dbReference>
<keyword evidence="1" id="KW-0472">Membrane</keyword>
<dbReference type="PANTHER" id="PTHR41386">
    <property type="entry name" value="INTEGRAL MEMBRANE PROTEIN-RELATED"/>
    <property type="match status" value="1"/>
</dbReference>
<dbReference type="EMBL" id="JACHEJ010000006">
    <property type="protein sequence ID" value="MBB6180755.1"/>
    <property type="molecule type" value="Genomic_DNA"/>
</dbReference>